<protein>
    <submittedName>
        <fullName evidence="3">Uncharacterized protein</fullName>
    </submittedName>
</protein>
<feature type="region of interest" description="Disordered" evidence="1">
    <location>
        <begin position="421"/>
        <end position="452"/>
    </location>
</feature>
<feature type="compositionally biased region" description="Pro residues" evidence="1">
    <location>
        <begin position="391"/>
        <end position="403"/>
    </location>
</feature>
<evidence type="ECO:0000256" key="2">
    <source>
        <dbReference type="SAM" id="Phobius"/>
    </source>
</evidence>
<feature type="compositionally biased region" description="Pro residues" evidence="1">
    <location>
        <begin position="316"/>
        <end position="331"/>
    </location>
</feature>
<feature type="compositionally biased region" description="Pro residues" evidence="1">
    <location>
        <begin position="349"/>
        <end position="359"/>
    </location>
</feature>
<accession>A0A397YT30</accession>
<reference evidence="3 4" key="1">
    <citation type="submission" date="2018-06" db="EMBL/GenBank/DDBJ databases">
        <title>WGS assembly of Brassica rapa FPsc.</title>
        <authorList>
            <person name="Bowman J."/>
            <person name="Kohchi T."/>
            <person name="Yamato K."/>
            <person name="Jenkins J."/>
            <person name="Shu S."/>
            <person name="Ishizaki K."/>
            <person name="Yamaoka S."/>
            <person name="Nishihama R."/>
            <person name="Nakamura Y."/>
            <person name="Berger F."/>
            <person name="Adam C."/>
            <person name="Aki S."/>
            <person name="Althoff F."/>
            <person name="Araki T."/>
            <person name="Arteaga-Vazquez M."/>
            <person name="Balasubrmanian S."/>
            <person name="Bauer D."/>
            <person name="Boehm C."/>
            <person name="Briginshaw L."/>
            <person name="Caballero-Perez J."/>
            <person name="Catarino B."/>
            <person name="Chen F."/>
            <person name="Chiyoda S."/>
            <person name="Chovatia M."/>
            <person name="Davies K."/>
            <person name="Delmans M."/>
            <person name="Demura T."/>
            <person name="Dierschke T."/>
            <person name="Dolan L."/>
            <person name="Dorantes-Acosta A."/>
            <person name="Eklund D."/>
            <person name="Florent S."/>
            <person name="Flores-Sandoval E."/>
            <person name="Fujiyama A."/>
            <person name="Fukuzawa H."/>
            <person name="Galik B."/>
            <person name="Grimanelli D."/>
            <person name="Grimwood J."/>
            <person name="Grossniklaus U."/>
            <person name="Hamada T."/>
            <person name="Haseloff J."/>
            <person name="Hetherington A."/>
            <person name="Higo A."/>
            <person name="Hirakawa Y."/>
            <person name="Hundley H."/>
            <person name="Ikeda Y."/>
            <person name="Inoue K."/>
            <person name="Inoue S."/>
            <person name="Ishida S."/>
            <person name="Jia Q."/>
            <person name="Kakita M."/>
            <person name="Kanazawa T."/>
            <person name="Kawai Y."/>
            <person name="Kawashima T."/>
            <person name="Kennedy M."/>
            <person name="Kinose K."/>
            <person name="Kinoshita T."/>
            <person name="Kohara Y."/>
            <person name="Koide E."/>
            <person name="Komatsu K."/>
            <person name="Kopischke S."/>
            <person name="Kubo M."/>
            <person name="Kyozuka J."/>
            <person name="Lagercrantz U."/>
            <person name="Lin S."/>
            <person name="Lindquist E."/>
            <person name="Lipzen A."/>
            <person name="Lu C."/>
            <person name="Luna E."/>
            <person name="Martienssen R."/>
            <person name="Minamino N."/>
            <person name="Mizutani M."/>
            <person name="Mizutani M."/>
            <person name="Mochizuki N."/>
            <person name="Monte I."/>
            <person name="Mosher R."/>
            <person name="Nagasaki H."/>
            <person name="Nakagami H."/>
            <person name="Naramoto S."/>
            <person name="Nishitani K."/>
            <person name="Ohtani M."/>
            <person name="Okamoto T."/>
            <person name="Okumura M."/>
            <person name="Phillips J."/>
            <person name="Pollak B."/>
            <person name="Reinders A."/>
            <person name="Roevekamp M."/>
            <person name="Sano R."/>
            <person name="Sawa S."/>
            <person name="Schmid M."/>
            <person name="Shirakawa M."/>
            <person name="Solano R."/>
            <person name="Spunde A."/>
            <person name="Suetsugu N."/>
            <person name="Sugano S."/>
            <person name="Sugiyama A."/>
            <person name="Sun R."/>
            <person name="Suzuki Y."/>
            <person name="Takenaka M."/>
            <person name="Takezawa D."/>
            <person name="Tomogane H."/>
            <person name="Tsuzuki M."/>
            <person name="Ueda T."/>
            <person name="Umeda M."/>
            <person name="Ward J."/>
            <person name="Watanabe Y."/>
            <person name="Yazaki K."/>
            <person name="Yokoyama R."/>
            <person name="Yoshitake Y."/>
            <person name="Yotsui I."/>
            <person name="Zachgo S."/>
            <person name="Schmutz J."/>
        </authorList>
    </citation>
    <scope>NUCLEOTIDE SEQUENCE [LARGE SCALE GENOMIC DNA]</scope>
    <source>
        <strain evidence="4">cv. B-3</strain>
    </source>
</reference>
<dbReference type="PANTHER" id="PTHR33098">
    <property type="entry name" value="COTTON FIBER (DUF761)"/>
    <property type="match status" value="1"/>
</dbReference>
<evidence type="ECO:0000313" key="4">
    <source>
        <dbReference type="Proteomes" id="UP000264353"/>
    </source>
</evidence>
<feature type="transmembrane region" description="Helical" evidence="2">
    <location>
        <begin position="76"/>
        <end position="94"/>
    </location>
</feature>
<feature type="compositionally biased region" description="Pro residues" evidence="1">
    <location>
        <begin position="257"/>
        <end position="266"/>
    </location>
</feature>
<feature type="region of interest" description="Disordered" evidence="1">
    <location>
        <begin position="176"/>
        <end position="195"/>
    </location>
</feature>
<evidence type="ECO:0000256" key="1">
    <source>
        <dbReference type="SAM" id="MobiDB-lite"/>
    </source>
</evidence>
<keyword evidence="2" id="KW-0472">Membrane</keyword>
<feature type="transmembrane region" description="Helical" evidence="2">
    <location>
        <begin position="37"/>
        <end position="56"/>
    </location>
</feature>
<dbReference type="PANTHER" id="PTHR33098:SF36">
    <property type="entry name" value="HYDROXYPROLINE-RICH GLYCOPROTEIN FAMILY PROTEIN"/>
    <property type="match status" value="1"/>
</dbReference>
<dbReference type="InterPro" id="IPR008480">
    <property type="entry name" value="DUF761_pln"/>
</dbReference>
<organism evidence="3 4">
    <name type="scientific">Brassica campestris</name>
    <name type="common">Field mustard</name>
    <dbReference type="NCBI Taxonomy" id="3711"/>
    <lineage>
        <taxon>Eukaryota</taxon>
        <taxon>Viridiplantae</taxon>
        <taxon>Streptophyta</taxon>
        <taxon>Embryophyta</taxon>
        <taxon>Tracheophyta</taxon>
        <taxon>Spermatophyta</taxon>
        <taxon>Magnoliopsida</taxon>
        <taxon>eudicotyledons</taxon>
        <taxon>Gunneridae</taxon>
        <taxon>Pentapetalae</taxon>
        <taxon>rosids</taxon>
        <taxon>malvids</taxon>
        <taxon>Brassicales</taxon>
        <taxon>Brassicaceae</taxon>
        <taxon>Brassiceae</taxon>
        <taxon>Brassica</taxon>
    </lineage>
</organism>
<gene>
    <name evidence="3" type="ORF">BRARA_G03154</name>
</gene>
<dbReference type="Proteomes" id="UP000264353">
    <property type="component" value="Chromosome A7"/>
</dbReference>
<feature type="compositionally biased region" description="Pro residues" evidence="1">
    <location>
        <begin position="215"/>
        <end position="241"/>
    </location>
</feature>
<feature type="compositionally biased region" description="Polar residues" evidence="1">
    <location>
        <begin position="375"/>
        <end position="387"/>
    </location>
</feature>
<keyword evidence="2" id="KW-1133">Transmembrane helix</keyword>
<feature type="region of interest" description="Disordered" evidence="1">
    <location>
        <begin position="207"/>
        <end position="404"/>
    </location>
</feature>
<name>A0A397YT30_BRACM</name>
<dbReference type="AlphaFoldDB" id="A0A397YT30"/>
<dbReference type="Pfam" id="PF05553">
    <property type="entry name" value="DUF761"/>
    <property type="match status" value="1"/>
</dbReference>
<proteinExistence type="predicted"/>
<keyword evidence="2" id="KW-0812">Transmembrane</keyword>
<evidence type="ECO:0000313" key="3">
    <source>
        <dbReference type="EMBL" id="RID55918.1"/>
    </source>
</evidence>
<sequence>MEEVEDGDASTPFWLQSRRNNTYFRRTSSLGGRATTVATQAFFAGAAAILIVYFIIPPFFTSVSQFLRPHLVRKSWDYLNFVLVLFAVICGFLSRNTTGDDESNHNKEEVSKNKFSSIIDRGSVSNGDQFRDQRVYKRYSSLRSSSSYPDLRLRGFESDERWRFYDDTRVSQCRYEALDPTNRNQEDGGGSDTEKVEVVATAEAEVVEELTSPSNPRPLPSAPPYPFPATPSPPRAPPPSKPAKRKTKRVYQNVPAARPPITPVPAPATVNQKISKQEKGGASKDFLVALRRKKKKQRQQSIDGLDLLFGSDPPFDYTPPHPPPPPPPPPFFQGLFSSKKGKSKRTYSTPPPPPPPPPHRNYESCSSMAKRHNSPSEATQFIGTGSESPLLPIPPPPPPPPFKMPAWKFVKRGDYVRMVSNISISSDEPDDDDDHDVAQSSSVGSMFCPSPDVDTKADDFIARFRAGLKLEKINSVKRGRSNLGPEPES</sequence>
<dbReference type="EMBL" id="CM010634">
    <property type="protein sequence ID" value="RID55918.1"/>
    <property type="molecule type" value="Genomic_DNA"/>
</dbReference>